<evidence type="ECO:0000259" key="7">
    <source>
        <dbReference type="PROSITE" id="PS51900"/>
    </source>
</evidence>
<keyword evidence="4" id="KW-0233">DNA recombination</keyword>
<proteinExistence type="inferred from homology"/>
<dbReference type="PROSITE" id="PS51898">
    <property type="entry name" value="TYR_RECOMBINASE"/>
    <property type="match status" value="1"/>
</dbReference>
<dbReference type="Pfam" id="PF14659">
    <property type="entry name" value="Phage_int_SAM_3"/>
    <property type="match status" value="1"/>
</dbReference>
<evidence type="ECO:0000256" key="5">
    <source>
        <dbReference type="PROSITE-ProRule" id="PRU01248"/>
    </source>
</evidence>
<name>A0A7M1R264_9ACTO</name>
<dbReference type="InterPro" id="IPR013762">
    <property type="entry name" value="Integrase-like_cat_sf"/>
</dbReference>
<evidence type="ECO:0000256" key="2">
    <source>
        <dbReference type="ARBA" id="ARBA00022908"/>
    </source>
</evidence>
<keyword evidence="2" id="KW-0229">DNA integration</keyword>
<dbReference type="Proteomes" id="UP000594961">
    <property type="component" value="Chromosome"/>
</dbReference>
<gene>
    <name evidence="8" type="ORF">INS90_10020</name>
</gene>
<evidence type="ECO:0000313" key="8">
    <source>
        <dbReference type="EMBL" id="QOR47565.1"/>
    </source>
</evidence>
<protein>
    <submittedName>
        <fullName evidence="8">Site-specific integrase</fullName>
    </submittedName>
</protein>
<dbReference type="InterPro" id="IPR002104">
    <property type="entry name" value="Integrase_catalytic"/>
</dbReference>
<reference evidence="8 9" key="1">
    <citation type="submission" date="2020-10" db="EMBL/GenBank/DDBJ databases">
        <title>Trueperella pecoris sp. nov. isolated from bovine and porcine specimens.</title>
        <authorList>
            <person name="Schoenecker L."/>
            <person name="Schnydrig P."/>
            <person name="Brodard I."/>
            <person name="Thomann A."/>
            <person name="Hemphill A."/>
            <person name="Rodriguez-Campos S."/>
            <person name="Perreten V."/>
            <person name="Jores J."/>
            <person name="Kittl S."/>
        </authorList>
    </citation>
    <scope>NUCLEOTIDE SEQUENCE [LARGE SCALE GENOMIC DNA]</scope>
    <source>
        <strain evidence="8 9">19OD0592</strain>
    </source>
</reference>
<dbReference type="Pfam" id="PF00589">
    <property type="entry name" value="Phage_integrase"/>
    <property type="match status" value="1"/>
</dbReference>
<dbReference type="InterPro" id="IPR050808">
    <property type="entry name" value="Phage_Integrase"/>
</dbReference>
<evidence type="ECO:0000259" key="6">
    <source>
        <dbReference type="PROSITE" id="PS51898"/>
    </source>
</evidence>
<dbReference type="GO" id="GO:0003677">
    <property type="term" value="F:DNA binding"/>
    <property type="evidence" value="ECO:0007669"/>
    <property type="project" value="UniProtKB-UniRule"/>
</dbReference>
<dbReference type="PANTHER" id="PTHR30629">
    <property type="entry name" value="PROPHAGE INTEGRASE"/>
    <property type="match status" value="1"/>
</dbReference>
<dbReference type="PANTHER" id="PTHR30629:SF2">
    <property type="entry name" value="PROPHAGE INTEGRASE INTS-RELATED"/>
    <property type="match status" value="1"/>
</dbReference>
<dbReference type="GO" id="GO:0015074">
    <property type="term" value="P:DNA integration"/>
    <property type="evidence" value="ECO:0007669"/>
    <property type="project" value="UniProtKB-KW"/>
</dbReference>
<dbReference type="GO" id="GO:0006310">
    <property type="term" value="P:DNA recombination"/>
    <property type="evidence" value="ECO:0007669"/>
    <property type="project" value="UniProtKB-KW"/>
</dbReference>
<feature type="domain" description="Tyr recombinase" evidence="6">
    <location>
        <begin position="164"/>
        <end position="374"/>
    </location>
</feature>
<dbReference type="InterPro" id="IPR004107">
    <property type="entry name" value="Integrase_SAM-like_N"/>
</dbReference>
<sequence length="384" mass="42517">MHQRKDGRWAGTIEAGWTSRGTRRRITVYAPTKREALQKMKAKQREIATQGVPDEQAQQTLTVKAFAEAYLEHRQATTSTSSSANDASNLNLWVIPTIGHVRLNRLGAQHIRAVQNAIRDAGRKASTIERVHVVLIKMLKTAVAEGHHIPQAVFAVPKPRRNESTRGAIPHADAVKIIATSVRTGQLARVLVAFLAAARPAEALGLTWGAIDFERGTLDISWQLKTLRYKDRANKSGGFIIPEGDEVRHLYLAYHLKRPKTAAGKRVIPLVPPLRDALLAWRENCPHSEWGLVFPRENGLPQMEKSDVRAWRDLCMDAGVPEYDLYEARHTAASLLKSLGVPDEVIVRIMGHASILSTQAYIHIDAAQMVRALEGVAGRLGLEG</sequence>
<dbReference type="AlphaFoldDB" id="A0A7M1R264"/>
<dbReference type="Gene3D" id="1.10.150.130">
    <property type="match status" value="1"/>
</dbReference>
<accession>A0A7M1R264</accession>
<keyword evidence="3 5" id="KW-0238">DNA-binding</keyword>
<dbReference type="CDD" id="cd01189">
    <property type="entry name" value="INT_ICEBs1_C_like"/>
    <property type="match status" value="1"/>
</dbReference>
<evidence type="ECO:0000256" key="3">
    <source>
        <dbReference type="ARBA" id="ARBA00023125"/>
    </source>
</evidence>
<dbReference type="EMBL" id="CP063212">
    <property type="protein sequence ID" value="QOR47565.1"/>
    <property type="molecule type" value="Genomic_DNA"/>
</dbReference>
<dbReference type="InterPro" id="IPR010998">
    <property type="entry name" value="Integrase_recombinase_N"/>
</dbReference>
<dbReference type="InterPro" id="IPR011010">
    <property type="entry name" value="DNA_brk_join_enz"/>
</dbReference>
<feature type="domain" description="Core-binding (CB)" evidence="7">
    <location>
        <begin position="61"/>
        <end position="143"/>
    </location>
</feature>
<organism evidence="8 9">
    <name type="scientific">Trueperella pecoris</name>
    <dbReference type="NCBI Taxonomy" id="2733571"/>
    <lineage>
        <taxon>Bacteria</taxon>
        <taxon>Bacillati</taxon>
        <taxon>Actinomycetota</taxon>
        <taxon>Actinomycetes</taxon>
        <taxon>Actinomycetales</taxon>
        <taxon>Actinomycetaceae</taxon>
        <taxon>Trueperella</taxon>
    </lineage>
</organism>
<dbReference type="InterPro" id="IPR044068">
    <property type="entry name" value="CB"/>
</dbReference>
<evidence type="ECO:0000313" key="9">
    <source>
        <dbReference type="Proteomes" id="UP000594961"/>
    </source>
</evidence>
<dbReference type="Gene3D" id="1.10.443.10">
    <property type="entry name" value="Intergrase catalytic core"/>
    <property type="match status" value="1"/>
</dbReference>
<dbReference type="PROSITE" id="PS51900">
    <property type="entry name" value="CB"/>
    <property type="match status" value="1"/>
</dbReference>
<dbReference type="RefSeq" id="WP_197552863.1">
    <property type="nucleotide sequence ID" value="NZ_CP063212.1"/>
</dbReference>
<evidence type="ECO:0000256" key="1">
    <source>
        <dbReference type="ARBA" id="ARBA00008857"/>
    </source>
</evidence>
<comment type="similarity">
    <text evidence="1">Belongs to the 'phage' integrase family.</text>
</comment>
<evidence type="ECO:0000256" key="4">
    <source>
        <dbReference type="ARBA" id="ARBA00023172"/>
    </source>
</evidence>
<dbReference type="SUPFAM" id="SSF56349">
    <property type="entry name" value="DNA breaking-rejoining enzymes"/>
    <property type="match status" value="1"/>
</dbReference>